<dbReference type="GO" id="GO:0003677">
    <property type="term" value="F:DNA binding"/>
    <property type="evidence" value="ECO:0007669"/>
    <property type="project" value="InterPro"/>
</dbReference>
<dbReference type="AlphaFoldDB" id="A0A5C4ML46"/>
<proteinExistence type="predicted"/>
<feature type="domain" description="HTH cro/C1-type" evidence="1">
    <location>
        <begin position="31"/>
        <end position="93"/>
    </location>
</feature>
<dbReference type="InterPro" id="IPR010982">
    <property type="entry name" value="Lambda_DNA-bd_dom_sf"/>
</dbReference>
<comment type="caution">
    <text evidence="3">The sequence shown here is derived from an EMBL/GenBank/DDBJ whole genome shotgun (WGS) entry which is preliminary data.</text>
</comment>
<dbReference type="PROSITE" id="PS50943">
    <property type="entry name" value="HTH_CROC1"/>
    <property type="match status" value="1"/>
</dbReference>
<organism evidence="3 4">
    <name type="scientific">Mumia zhuanghuii</name>
    <dbReference type="NCBI Taxonomy" id="2585211"/>
    <lineage>
        <taxon>Bacteria</taxon>
        <taxon>Bacillati</taxon>
        <taxon>Actinomycetota</taxon>
        <taxon>Actinomycetes</taxon>
        <taxon>Propionibacteriales</taxon>
        <taxon>Nocardioidaceae</taxon>
        <taxon>Mumia</taxon>
    </lineage>
</organism>
<accession>A0A5C4ML46</accession>
<evidence type="ECO:0000313" key="2">
    <source>
        <dbReference type="EMBL" id="TNC33995.1"/>
    </source>
</evidence>
<evidence type="ECO:0000313" key="3">
    <source>
        <dbReference type="EMBL" id="TNC42494.1"/>
    </source>
</evidence>
<dbReference type="Proteomes" id="UP000306740">
    <property type="component" value="Unassembled WGS sequence"/>
</dbReference>
<dbReference type="OrthoDB" id="3212310at2"/>
<dbReference type="Gene3D" id="1.10.260.40">
    <property type="entry name" value="lambda repressor-like DNA-binding domains"/>
    <property type="match status" value="1"/>
</dbReference>
<sequence>MADMPCAHGQSGGVTDEALDPAVARALAAVLRSLRAESGLSQEDVAHAAGITRNHYQLLESGLSDRAKGSPANPRLSTLIDLSRVFGVTLPQLVDAVVDDLPPGRRLSP</sequence>
<dbReference type="SMART" id="SM00530">
    <property type="entry name" value="HTH_XRE"/>
    <property type="match status" value="1"/>
</dbReference>
<name>A0A5C4ML46_9ACTN</name>
<dbReference type="EMBL" id="VDFR01000095">
    <property type="protein sequence ID" value="TNC42494.1"/>
    <property type="molecule type" value="Genomic_DNA"/>
</dbReference>
<dbReference type="CDD" id="cd00093">
    <property type="entry name" value="HTH_XRE"/>
    <property type="match status" value="1"/>
</dbReference>
<gene>
    <name evidence="3" type="ORF">FHE65_20945</name>
    <name evidence="2" type="ORF">FHE65_28135</name>
</gene>
<dbReference type="EMBL" id="VDFR01000160">
    <property type="protein sequence ID" value="TNC33995.1"/>
    <property type="molecule type" value="Genomic_DNA"/>
</dbReference>
<dbReference type="Pfam" id="PF01381">
    <property type="entry name" value="HTH_3"/>
    <property type="match status" value="1"/>
</dbReference>
<evidence type="ECO:0000313" key="4">
    <source>
        <dbReference type="Proteomes" id="UP000306740"/>
    </source>
</evidence>
<dbReference type="InterPro" id="IPR001387">
    <property type="entry name" value="Cro/C1-type_HTH"/>
</dbReference>
<evidence type="ECO:0000259" key="1">
    <source>
        <dbReference type="PROSITE" id="PS50943"/>
    </source>
</evidence>
<protein>
    <submittedName>
        <fullName evidence="3">Helix-turn-helix transcriptional regulator</fullName>
    </submittedName>
</protein>
<reference evidence="3 4" key="1">
    <citation type="submission" date="2019-05" db="EMBL/GenBank/DDBJ databases">
        <title>Mumia sp. nov., isolated from the intestinal contents of plateau pika (Ochotona curzoniae) in the Qinghai-Tibet plateau of China.</title>
        <authorList>
            <person name="Tian Z."/>
        </authorList>
    </citation>
    <scope>NUCLEOTIDE SEQUENCE [LARGE SCALE GENOMIC DNA]</scope>
    <source>
        <strain evidence="4">527</strain>
        <strain evidence="3">Z527</strain>
    </source>
</reference>
<dbReference type="SUPFAM" id="SSF47413">
    <property type="entry name" value="lambda repressor-like DNA-binding domains"/>
    <property type="match status" value="1"/>
</dbReference>